<evidence type="ECO:0000313" key="3">
    <source>
        <dbReference type="Proteomes" id="UP000886523"/>
    </source>
</evidence>
<dbReference type="Proteomes" id="UP000886523">
    <property type="component" value="Unassembled WGS sequence"/>
</dbReference>
<keyword evidence="1" id="KW-0472">Membrane</keyword>
<feature type="transmembrane region" description="Helical" evidence="1">
    <location>
        <begin position="16"/>
        <end position="35"/>
    </location>
</feature>
<name>A0A9P6A9W1_9AGAM</name>
<accession>A0A9P6A9W1</accession>
<keyword evidence="1" id="KW-1133">Transmembrane helix</keyword>
<proteinExistence type="predicted"/>
<evidence type="ECO:0000313" key="2">
    <source>
        <dbReference type="EMBL" id="KAF9502572.1"/>
    </source>
</evidence>
<keyword evidence="3" id="KW-1185">Reference proteome</keyword>
<keyword evidence="1" id="KW-0812">Transmembrane</keyword>
<protein>
    <submittedName>
        <fullName evidence="2">Uncharacterized protein</fullName>
    </submittedName>
</protein>
<dbReference type="EMBL" id="MU129942">
    <property type="protein sequence ID" value="KAF9502572.1"/>
    <property type="molecule type" value="Genomic_DNA"/>
</dbReference>
<gene>
    <name evidence="2" type="ORF">BS47DRAFT_48797</name>
</gene>
<organism evidence="2 3">
    <name type="scientific">Hydnum rufescens UP504</name>
    <dbReference type="NCBI Taxonomy" id="1448309"/>
    <lineage>
        <taxon>Eukaryota</taxon>
        <taxon>Fungi</taxon>
        <taxon>Dikarya</taxon>
        <taxon>Basidiomycota</taxon>
        <taxon>Agaricomycotina</taxon>
        <taxon>Agaricomycetes</taxon>
        <taxon>Cantharellales</taxon>
        <taxon>Hydnaceae</taxon>
        <taxon>Hydnum</taxon>
    </lineage>
</organism>
<dbReference type="AlphaFoldDB" id="A0A9P6A9W1"/>
<comment type="caution">
    <text evidence="2">The sequence shown here is derived from an EMBL/GenBank/DDBJ whole genome shotgun (WGS) entry which is preliminary data.</text>
</comment>
<evidence type="ECO:0000256" key="1">
    <source>
        <dbReference type="SAM" id="Phobius"/>
    </source>
</evidence>
<feature type="transmembrane region" description="Helical" evidence="1">
    <location>
        <begin position="41"/>
        <end position="64"/>
    </location>
</feature>
<reference evidence="2" key="1">
    <citation type="journal article" date="2020" name="Nat. Commun.">
        <title>Large-scale genome sequencing of mycorrhizal fungi provides insights into the early evolution of symbiotic traits.</title>
        <authorList>
            <person name="Miyauchi S."/>
            <person name="Kiss E."/>
            <person name="Kuo A."/>
            <person name="Drula E."/>
            <person name="Kohler A."/>
            <person name="Sanchez-Garcia M."/>
            <person name="Morin E."/>
            <person name="Andreopoulos B."/>
            <person name="Barry K.W."/>
            <person name="Bonito G."/>
            <person name="Buee M."/>
            <person name="Carver A."/>
            <person name="Chen C."/>
            <person name="Cichocki N."/>
            <person name="Clum A."/>
            <person name="Culley D."/>
            <person name="Crous P.W."/>
            <person name="Fauchery L."/>
            <person name="Girlanda M."/>
            <person name="Hayes R.D."/>
            <person name="Keri Z."/>
            <person name="LaButti K."/>
            <person name="Lipzen A."/>
            <person name="Lombard V."/>
            <person name="Magnuson J."/>
            <person name="Maillard F."/>
            <person name="Murat C."/>
            <person name="Nolan M."/>
            <person name="Ohm R.A."/>
            <person name="Pangilinan J."/>
            <person name="Pereira M.F."/>
            <person name="Perotto S."/>
            <person name="Peter M."/>
            <person name="Pfister S."/>
            <person name="Riley R."/>
            <person name="Sitrit Y."/>
            <person name="Stielow J.B."/>
            <person name="Szollosi G."/>
            <person name="Zifcakova L."/>
            <person name="Stursova M."/>
            <person name="Spatafora J.W."/>
            <person name="Tedersoo L."/>
            <person name="Vaario L.M."/>
            <person name="Yamada A."/>
            <person name="Yan M."/>
            <person name="Wang P."/>
            <person name="Xu J."/>
            <person name="Bruns T."/>
            <person name="Baldrian P."/>
            <person name="Vilgalys R."/>
            <person name="Dunand C."/>
            <person name="Henrissat B."/>
            <person name="Grigoriev I.V."/>
            <person name="Hibbett D."/>
            <person name="Nagy L.G."/>
            <person name="Martin F.M."/>
        </authorList>
    </citation>
    <scope>NUCLEOTIDE SEQUENCE</scope>
    <source>
        <strain evidence="2">UP504</strain>
    </source>
</reference>
<sequence>MPRVWRGLKRNWKRELVGFLLIGLSVLLPYLVWLLDLDPIVASFLGGVWGGIMCALVTILVLLFRYSSDV</sequence>